<dbReference type="Gene3D" id="1.10.287.110">
    <property type="entry name" value="DnaJ domain"/>
    <property type="match status" value="1"/>
</dbReference>
<name>A0A0H4IWT3_9PROT</name>
<dbReference type="InterPro" id="IPR036386">
    <property type="entry name" value="HscB_C_sf"/>
</dbReference>
<reference evidence="6 7" key="1">
    <citation type="submission" date="2015-03" db="EMBL/GenBank/DDBJ databases">
        <title>Comparative analysis of the OM43 clade including a novel species from Red Sea uncovers genomic and metabolic diversity among marine methylotrophs.</title>
        <authorList>
            <person name="Jimenez-Infante F."/>
            <person name="Ngugi D.K."/>
            <person name="Vinu M."/>
            <person name="Alam I."/>
            <person name="Kamau A."/>
            <person name="Blom J."/>
            <person name="Bajic V.B."/>
            <person name="Stingl U."/>
        </authorList>
    </citation>
    <scope>NUCLEOTIDE SEQUENCE [LARGE SCALE GENOMIC DNA]</scope>
    <source>
        <strain evidence="6 7">MBRSH7</strain>
    </source>
</reference>
<dbReference type="Proteomes" id="UP000066549">
    <property type="component" value="Chromosome"/>
</dbReference>
<evidence type="ECO:0000313" key="6">
    <source>
        <dbReference type="EMBL" id="AKO65426.1"/>
    </source>
</evidence>
<dbReference type="InterPro" id="IPR004640">
    <property type="entry name" value="HscB"/>
</dbReference>
<organism evidence="6 7">
    <name type="scientific">Methylophilales bacterium MBRS-H7</name>
    <dbReference type="NCBI Taxonomy" id="1623450"/>
    <lineage>
        <taxon>Bacteria</taxon>
        <taxon>Pseudomonadati</taxon>
        <taxon>Pseudomonadota</taxon>
        <taxon>Betaproteobacteria</taxon>
        <taxon>Nitrosomonadales</taxon>
        <taxon>OM43 clade</taxon>
    </lineage>
</organism>
<dbReference type="PANTHER" id="PTHR14021:SF15">
    <property type="entry name" value="IRON-SULFUR CLUSTER CO-CHAPERONE PROTEIN HSCB"/>
    <property type="match status" value="1"/>
</dbReference>
<dbReference type="OrthoDB" id="287587at2"/>
<dbReference type="CDD" id="cd06257">
    <property type="entry name" value="DnaJ"/>
    <property type="match status" value="1"/>
</dbReference>
<dbReference type="HAMAP" id="MF_00682">
    <property type="entry name" value="HscB"/>
    <property type="match status" value="1"/>
</dbReference>
<dbReference type="Gene3D" id="1.20.1280.20">
    <property type="entry name" value="HscB, C-terminal domain"/>
    <property type="match status" value="1"/>
</dbReference>
<dbReference type="PANTHER" id="PTHR14021">
    <property type="entry name" value="IRON-SULFUR CLUSTER CO-CHAPERONE PROTEIN HSCB"/>
    <property type="match status" value="1"/>
</dbReference>
<dbReference type="GO" id="GO:0006457">
    <property type="term" value="P:protein folding"/>
    <property type="evidence" value="ECO:0007669"/>
    <property type="project" value="UniProtKB-UniRule"/>
</dbReference>
<dbReference type="SUPFAM" id="SSF47144">
    <property type="entry name" value="HSC20 (HSCB), C-terminal oligomerisation domain"/>
    <property type="match status" value="1"/>
</dbReference>
<dbReference type="EMBL" id="CP011002">
    <property type="protein sequence ID" value="AKO65426.1"/>
    <property type="molecule type" value="Genomic_DNA"/>
</dbReference>
<dbReference type="SUPFAM" id="SSF46565">
    <property type="entry name" value="Chaperone J-domain"/>
    <property type="match status" value="1"/>
</dbReference>
<dbReference type="PROSITE" id="PS50076">
    <property type="entry name" value="DNAJ_2"/>
    <property type="match status" value="1"/>
</dbReference>
<dbReference type="InterPro" id="IPR001623">
    <property type="entry name" value="DnaJ_domain"/>
</dbReference>
<dbReference type="GO" id="GO:0051087">
    <property type="term" value="F:protein-folding chaperone binding"/>
    <property type="evidence" value="ECO:0007669"/>
    <property type="project" value="InterPro"/>
</dbReference>
<dbReference type="InterPro" id="IPR009073">
    <property type="entry name" value="HscB_oligo_C"/>
</dbReference>
<dbReference type="SMART" id="SM00271">
    <property type="entry name" value="DnaJ"/>
    <property type="match status" value="1"/>
</dbReference>
<evidence type="ECO:0000256" key="1">
    <source>
        <dbReference type="ARBA" id="ARBA00010476"/>
    </source>
</evidence>
<dbReference type="Pfam" id="PF00226">
    <property type="entry name" value="DnaJ"/>
    <property type="match status" value="1"/>
</dbReference>
<dbReference type="GO" id="GO:0044571">
    <property type="term" value="P:[2Fe-2S] cluster assembly"/>
    <property type="evidence" value="ECO:0007669"/>
    <property type="project" value="InterPro"/>
</dbReference>
<dbReference type="NCBIfam" id="TIGR00714">
    <property type="entry name" value="hscB"/>
    <property type="match status" value="1"/>
</dbReference>
<dbReference type="AlphaFoldDB" id="A0A0H4IWT3"/>
<dbReference type="GO" id="GO:0051259">
    <property type="term" value="P:protein complex oligomerization"/>
    <property type="evidence" value="ECO:0007669"/>
    <property type="project" value="InterPro"/>
</dbReference>
<comment type="function">
    <text evidence="3 4">Co-chaperone involved in the maturation of iron-sulfur cluster-containing proteins. Seems to help targeting proteins to be folded toward HscA.</text>
</comment>
<dbReference type="Pfam" id="PF07743">
    <property type="entry name" value="HSCB_C"/>
    <property type="match status" value="1"/>
</dbReference>
<sequence length="163" mass="19444">MEFFDIYEIEPSFSISESELKKKYLVLQKKFHPDRFAHSNNEQQKAALINSSLINDAYQVLKDDIKRAKYLLECNEIEITNHTNPEFLIKQMEYEEKIEDQSHNKSELASIQKELQEELGQYKINLEANFNKKDFERASKLINEFIFIDKLHLKIKEKINQLD</sequence>
<evidence type="ECO:0000313" key="7">
    <source>
        <dbReference type="Proteomes" id="UP000066549"/>
    </source>
</evidence>
<keyword evidence="7" id="KW-1185">Reference proteome</keyword>
<accession>A0A0H4IWT3</accession>
<evidence type="ECO:0000256" key="4">
    <source>
        <dbReference type="HAMAP-Rule" id="MF_00682"/>
    </source>
</evidence>
<feature type="domain" description="J" evidence="5">
    <location>
        <begin position="2"/>
        <end position="74"/>
    </location>
</feature>
<keyword evidence="2 4" id="KW-0143">Chaperone</keyword>
<comment type="similarity">
    <text evidence="1 4">Belongs to the HscB family.</text>
</comment>
<dbReference type="InterPro" id="IPR036869">
    <property type="entry name" value="J_dom_sf"/>
</dbReference>
<evidence type="ECO:0000259" key="5">
    <source>
        <dbReference type="PROSITE" id="PS50076"/>
    </source>
</evidence>
<protein>
    <recommendedName>
        <fullName evidence="4">Co-chaperone protein HscB homolog</fullName>
    </recommendedName>
</protein>
<evidence type="ECO:0000256" key="2">
    <source>
        <dbReference type="ARBA" id="ARBA00023186"/>
    </source>
</evidence>
<evidence type="ECO:0000256" key="3">
    <source>
        <dbReference type="ARBA" id="ARBA00025596"/>
    </source>
</evidence>
<dbReference type="GO" id="GO:0001671">
    <property type="term" value="F:ATPase activator activity"/>
    <property type="evidence" value="ECO:0007669"/>
    <property type="project" value="InterPro"/>
</dbReference>
<proteinExistence type="inferred from homology"/>
<gene>
    <name evidence="4" type="primary">hscB</name>
    <name evidence="6" type="ORF">VI33_01275</name>
</gene>
<comment type="subunit">
    <text evidence="4">Interacts with HscA and stimulates its ATPase activity.</text>
</comment>